<dbReference type="AlphaFoldDB" id="A0A5S4FM71"/>
<accession>A0A5S4FM71</accession>
<dbReference type="GO" id="GO:0003700">
    <property type="term" value="F:DNA-binding transcription factor activity"/>
    <property type="evidence" value="ECO:0007669"/>
    <property type="project" value="InterPro"/>
</dbReference>
<dbReference type="InterPro" id="IPR001034">
    <property type="entry name" value="DeoR_HTH"/>
</dbReference>
<proteinExistence type="predicted"/>
<dbReference type="Proteomes" id="UP000309128">
    <property type="component" value="Unassembled WGS sequence"/>
</dbReference>
<evidence type="ECO:0000313" key="4">
    <source>
        <dbReference type="EMBL" id="TMR21291.1"/>
    </source>
</evidence>
<comment type="caution">
    <text evidence="4">The sequence shown here is derived from an EMBL/GenBank/DDBJ whole genome shotgun (WGS) entry which is preliminary data.</text>
</comment>
<evidence type="ECO:0000256" key="1">
    <source>
        <dbReference type="ARBA" id="ARBA00023015"/>
    </source>
</evidence>
<evidence type="ECO:0000259" key="3">
    <source>
        <dbReference type="Pfam" id="PF08220"/>
    </source>
</evidence>
<evidence type="ECO:0000256" key="2">
    <source>
        <dbReference type="ARBA" id="ARBA00023163"/>
    </source>
</evidence>
<gene>
    <name evidence="4" type="ORF">ETD86_15840</name>
</gene>
<organism evidence="4 5">
    <name type="scientific">Nonomuraea turkmeniaca</name>
    <dbReference type="NCBI Taxonomy" id="103838"/>
    <lineage>
        <taxon>Bacteria</taxon>
        <taxon>Bacillati</taxon>
        <taxon>Actinomycetota</taxon>
        <taxon>Actinomycetes</taxon>
        <taxon>Streptosporangiales</taxon>
        <taxon>Streptosporangiaceae</taxon>
        <taxon>Nonomuraea</taxon>
    </lineage>
</organism>
<sequence>MVSLATADPVTPLGVTPTTVRRDLCRPAADGLVRAVHGGARVELAPPTQ</sequence>
<evidence type="ECO:0000313" key="5">
    <source>
        <dbReference type="Proteomes" id="UP000309128"/>
    </source>
</evidence>
<keyword evidence="5" id="KW-1185">Reference proteome</keyword>
<dbReference type="EMBL" id="VCKY01000045">
    <property type="protein sequence ID" value="TMR21291.1"/>
    <property type="molecule type" value="Genomic_DNA"/>
</dbReference>
<feature type="domain" description="HTH deoR-type" evidence="3">
    <location>
        <begin position="4"/>
        <end position="42"/>
    </location>
</feature>
<reference evidence="4 5" key="1">
    <citation type="submission" date="2019-05" db="EMBL/GenBank/DDBJ databases">
        <title>Draft genome sequence of Nonomuraea turkmeniaca DSM 43926.</title>
        <authorList>
            <person name="Saricaoglu S."/>
            <person name="Isik K."/>
        </authorList>
    </citation>
    <scope>NUCLEOTIDE SEQUENCE [LARGE SCALE GENOMIC DNA]</scope>
    <source>
        <strain evidence="4 5">DSM 43926</strain>
    </source>
</reference>
<keyword evidence="1" id="KW-0805">Transcription regulation</keyword>
<keyword evidence="2" id="KW-0804">Transcription</keyword>
<name>A0A5S4FM71_9ACTN</name>
<dbReference type="Pfam" id="PF08220">
    <property type="entry name" value="HTH_DeoR"/>
    <property type="match status" value="1"/>
</dbReference>
<dbReference type="PRINTS" id="PR00037">
    <property type="entry name" value="HTHLACR"/>
</dbReference>
<protein>
    <submittedName>
        <fullName evidence="4">DeoR family transcriptional regulator</fullName>
    </submittedName>
</protein>